<dbReference type="AlphaFoldDB" id="A0A378KR83"/>
<organism evidence="3 5">
    <name type="scientific">Legionella quateirensis</name>
    <dbReference type="NCBI Taxonomy" id="45072"/>
    <lineage>
        <taxon>Bacteria</taxon>
        <taxon>Pseudomonadati</taxon>
        <taxon>Pseudomonadota</taxon>
        <taxon>Gammaproteobacteria</taxon>
        <taxon>Legionellales</taxon>
        <taxon>Legionellaceae</taxon>
        <taxon>Legionella</taxon>
    </lineage>
</organism>
<dbReference type="Proteomes" id="UP000254230">
    <property type="component" value="Unassembled WGS sequence"/>
</dbReference>
<reference evidence="2 4" key="1">
    <citation type="submission" date="2015-11" db="EMBL/GenBank/DDBJ databases">
        <title>Genomic analysis of 38 Legionella species identifies large and diverse effector repertoires.</title>
        <authorList>
            <person name="Burstein D."/>
            <person name="Amaro F."/>
            <person name="Zusman T."/>
            <person name="Lifshitz Z."/>
            <person name="Cohen O."/>
            <person name="Gilbert J.A."/>
            <person name="Pupko T."/>
            <person name="Shuman H.A."/>
            <person name="Segal G."/>
        </authorList>
    </citation>
    <scope>NUCLEOTIDE SEQUENCE [LARGE SCALE GENOMIC DNA]</scope>
    <source>
        <strain evidence="2 4">ATCC 49507</strain>
    </source>
</reference>
<protein>
    <submittedName>
        <fullName evidence="3">Dot/Icm T4SS effector</fullName>
    </submittedName>
</protein>
<feature type="compositionally biased region" description="Basic and acidic residues" evidence="1">
    <location>
        <begin position="603"/>
        <end position="636"/>
    </location>
</feature>
<dbReference type="STRING" id="45072.Lqua_3451"/>
<reference evidence="3 5" key="2">
    <citation type="submission" date="2018-06" db="EMBL/GenBank/DDBJ databases">
        <authorList>
            <consortium name="Pathogen Informatics"/>
            <person name="Doyle S."/>
        </authorList>
    </citation>
    <scope>NUCLEOTIDE SEQUENCE [LARGE SCALE GENOMIC DNA]</scope>
    <source>
        <strain evidence="3 5">NCTC12376</strain>
    </source>
</reference>
<evidence type="ECO:0000256" key="1">
    <source>
        <dbReference type="SAM" id="MobiDB-lite"/>
    </source>
</evidence>
<name>A0A378KR83_9GAMM</name>
<proteinExistence type="predicted"/>
<evidence type="ECO:0000313" key="2">
    <source>
        <dbReference type="EMBL" id="KTD42473.1"/>
    </source>
</evidence>
<dbReference type="EMBL" id="LNYR01000049">
    <property type="protein sequence ID" value="KTD42473.1"/>
    <property type="molecule type" value="Genomic_DNA"/>
</dbReference>
<dbReference type="Gene3D" id="3.90.70.80">
    <property type="match status" value="1"/>
</dbReference>
<evidence type="ECO:0000313" key="3">
    <source>
        <dbReference type="EMBL" id="STY17072.1"/>
    </source>
</evidence>
<gene>
    <name evidence="2" type="ORF">Lqua_3451</name>
    <name evidence="3" type="ORF">NCTC12376_00866</name>
</gene>
<feature type="compositionally biased region" description="Polar residues" evidence="1">
    <location>
        <begin position="589"/>
        <end position="602"/>
    </location>
</feature>
<evidence type="ECO:0000313" key="5">
    <source>
        <dbReference type="Proteomes" id="UP000254230"/>
    </source>
</evidence>
<dbReference type="Proteomes" id="UP000054639">
    <property type="component" value="Unassembled WGS sequence"/>
</dbReference>
<sequence length="760" mass="87085">MSKVIEATGDGACLFNALAIGLAVEIKSGRLDGKKDTPGYQRFLQECGRHHPQFRPQTWENLKKWLNYYNNSRDWELILAPVLFKLNQQYQEKLENDVLNELTHFIRNNKESIVSHVAPYHMNYSNCPKIDNLNLKDRQDFITKLIPLIQNWDHNQDFSTIKNLVKDQAGFYLELLMQLIMADPNAFQRGYSCAELKGMTDALSLNLIENGLEHPSEELIQIRLQNREQHWNVLCSDADFESVVQFGPQKLGLTSLEAFHGVKSVDAPRDLQLILADQENVDEVQLHSEEVDNPGAGDCAFYAFAIGLINIIQEENSYKSKLMFERLVAYDASLRYQFDAIINFNVDLPNNELLDQLQTTLRLLDYHYRLRELKEACANPKEDYAQLVANSNFINFAALYYNDPQDIDPHYNEFANSDVIQIAVADIDRSQVIENFEHLTLVPLFLNLMYGEDVVQTSITQDTIPSSTSPIIDSMSNITQQAYWGTHLDLDYLARAFEVNLHIYENAHPIHEFHDVPERHTITLRNQNNAHWVTELISAKRANTALAYDSPKLKSEQLHHETITENRLNAVTDDQSPVTVSQSPIAVVPSTSQIVTDTPSRLEPNRSSEAQKTHDLVPSIKKRESSSALKPEESDENKLVRLKQSIANATIAYTDYSEKYCYFSFFHRHGSTGRARAHQFNEEFAKVSNYNDAKRMLVNFLKDSKNGNTYAHSYRTMLLNELQMDRPKPSLESTSKQFNTLLKTLITTLNVTPLSTTNRR</sequence>
<dbReference type="EMBL" id="UGOW01000001">
    <property type="protein sequence ID" value="STY17072.1"/>
    <property type="molecule type" value="Genomic_DNA"/>
</dbReference>
<feature type="region of interest" description="Disordered" evidence="1">
    <location>
        <begin position="589"/>
        <end position="636"/>
    </location>
</feature>
<dbReference type="OrthoDB" id="5652914at2"/>
<dbReference type="RefSeq" id="WP_058475562.1">
    <property type="nucleotide sequence ID" value="NZ_CAAAIL010000012.1"/>
</dbReference>
<accession>A0A378KR83</accession>
<evidence type="ECO:0000313" key="4">
    <source>
        <dbReference type="Proteomes" id="UP000054639"/>
    </source>
</evidence>
<keyword evidence="4" id="KW-1185">Reference proteome</keyword>